<evidence type="ECO:0000256" key="4">
    <source>
        <dbReference type="ARBA" id="ARBA00023136"/>
    </source>
</evidence>
<name>A0A1H5W3W5_9VIBR</name>
<dbReference type="AlphaFoldDB" id="A0A1H5W3W5"/>
<dbReference type="EMBL" id="FNVG01000005">
    <property type="protein sequence ID" value="SEF93497.1"/>
    <property type="molecule type" value="Genomic_DNA"/>
</dbReference>
<dbReference type="OrthoDB" id="513661at2"/>
<feature type="transmembrane region" description="Helical" evidence="5">
    <location>
        <begin position="109"/>
        <end position="127"/>
    </location>
</feature>
<dbReference type="Pfam" id="PF01124">
    <property type="entry name" value="MAPEG"/>
    <property type="match status" value="1"/>
</dbReference>
<feature type="transmembrane region" description="Helical" evidence="5">
    <location>
        <begin position="51"/>
        <end position="73"/>
    </location>
</feature>
<dbReference type="SUPFAM" id="SSF161084">
    <property type="entry name" value="MAPEG domain-like"/>
    <property type="match status" value="1"/>
</dbReference>
<dbReference type="InterPro" id="IPR023352">
    <property type="entry name" value="MAPEG-like_dom_sf"/>
</dbReference>
<protein>
    <submittedName>
        <fullName evidence="6">Uncharacterized conserved protein, MAPEG superfamily</fullName>
    </submittedName>
</protein>
<dbReference type="RefSeq" id="WP_103879610.1">
    <property type="nucleotide sequence ID" value="NZ_FNVG01000005.1"/>
</dbReference>
<evidence type="ECO:0000256" key="1">
    <source>
        <dbReference type="ARBA" id="ARBA00004370"/>
    </source>
</evidence>
<evidence type="ECO:0000256" key="3">
    <source>
        <dbReference type="ARBA" id="ARBA00022989"/>
    </source>
</evidence>
<proteinExistence type="predicted"/>
<keyword evidence="2 5" id="KW-0812">Transmembrane</keyword>
<keyword evidence="7" id="KW-1185">Reference proteome</keyword>
<organism evidence="6 7">
    <name type="scientific">Vibrio hangzhouensis</name>
    <dbReference type="NCBI Taxonomy" id="462991"/>
    <lineage>
        <taxon>Bacteria</taxon>
        <taxon>Pseudomonadati</taxon>
        <taxon>Pseudomonadota</taxon>
        <taxon>Gammaproteobacteria</taxon>
        <taxon>Vibrionales</taxon>
        <taxon>Vibrionaceae</taxon>
        <taxon>Vibrio</taxon>
    </lineage>
</organism>
<dbReference type="PANTHER" id="PTHR35371">
    <property type="entry name" value="INNER MEMBRANE PROTEIN"/>
    <property type="match status" value="1"/>
</dbReference>
<reference evidence="7" key="1">
    <citation type="submission" date="2016-10" db="EMBL/GenBank/DDBJ databases">
        <authorList>
            <person name="Varghese N."/>
            <person name="Submissions S."/>
        </authorList>
    </citation>
    <scope>NUCLEOTIDE SEQUENCE [LARGE SCALE GENOMIC DNA]</scope>
    <source>
        <strain evidence="7">CGMCC 1.7062</strain>
    </source>
</reference>
<dbReference type="PANTHER" id="PTHR35371:SF1">
    <property type="entry name" value="BLR7753 PROTEIN"/>
    <property type="match status" value="1"/>
</dbReference>
<dbReference type="InterPro" id="IPR001129">
    <property type="entry name" value="Membr-assoc_MAPEG"/>
</dbReference>
<gene>
    <name evidence="6" type="ORF">SAMN04488244_105104</name>
</gene>
<sequence>MTVLILCLIVASLLPYLVKIPLAVAMAKDGGYDNRYPREQQSRLQGFGARSLASHQNAFESLLVFAIAILLAITTGTTSENVQTLAIMHIGFRVLYHALYLLNMSTLRSVSWFIAIACSFAIMGQCLPHWA</sequence>
<evidence type="ECO:0000313" key="7">
    <source>
        <dbReference type="Proteomes" id="UP000236721"/>
    </source>
</evidence>
<dbReference type="Proteomes" id="UP000236721">
    <property type="component" value="Unassembled WGS sequence"/>
</dbReference>
<evidence type="ECO:0000313" key="6">
    <source>
        <dbReference type="EMBL" id="SEF93497.1"/>
    </source>
</evidence>
<accession>A0A1H5W3W5</accession>
<dbReference type="GO" id="GO:0016020">
    <property type="term" value="C:membrane"/>
    <property type="evidence" value="ECO:0007669"/>
    <property type="project" value="UniProtKB-SubCell"/>
</dbReference>
<keyword evidence="4 5" id="KW-0472">Membrane</keyword>
<comment type="subcellular location">
    <subcellularLocation>
        <location evidence="1">Membrane</location>
    </subcellularLocation>
</comment>
<dbReference type="Gene3D" id="1.20.120.550">
    <property type="entry name" value="Membrane associated eicosanoid/glutathione metabolism-like domain"/>
    <property type="match status" value="1"/>
</dbReference>
<keyword evidence="3 5" id="KW-1133">Transmembrane helix</keyword>
<evidence type="ECO:0000256" key="2">
    <source>
        <dbReference type="ARBA" id="ARBA00022692"/>
    </source>
</evidence>
<evidence type="ECO:0000256" key="5">
    <source>
        <dbReference type="SAM" id="Phobius"/>
    </source>
</evidence>